<dbReference type="EMBL" id="AP017372">
    <property type="protein sequence ID" value="BAU57478.1"/>
    <property type="molecule type" value="Genomic_DNA"/>
</dbReference>
<dbReference type="Pfam" id="PF01142">
    <property type="entry name" value="TruD"/>
    <property type="match status" value="2"/>
</dbReference>
<evidence type="ECO:0000259" key="5">
    <source>
        <dbReference type="PROSITE" id="PS50984"/>
    </source>
</evidence>
<dbReference type="HAMAP" id="MF_01082">
    <property type="entry name" value="TruD"/>
    <property type="match status" value="1"/>
</dbReference>
<dbReference type="RefSeq" id="WP_096408539.1">
    <property type="nucleotide sequence ID" value="NZ_AP017372.2"/>
</dbReference>
<proteinExistence type="inferred from homology"/>
<dbReference type="InterPro" id="IPR001656">
    <property type="entry name" value="PsdUridine_synth_TruD"/>
</dbReference>
<dbReference type="PANTHER" id="PTHR47811:SF1">
    <property type="entry name" value="TRNA PSEUDOURIDINE SYNTHASE D"/>
    <property type="match status" value="1"/>
</dbReference>
<feature type="active site" description="Nucleophile" evidence="4">
    <location>
        <position position="74"/>
    </location>
</feature>
<dbReference type="Proteomes" id="UP000218890">
    <property type="component" value="Chromosome"/>
</dbReference>
<dbReference type="PROSITE" id="PS50984">
    <property type="entry name" value="TRUD"/>
    <property type="match status" value="1"/>
</dbReference>
<evidence type="ECO:0000256" key="1">
    <source>
        <dbReference type="ARBA" id="ARBA00007953"/>
    </source>
</evidence>
<sequence>MIPAYPPLPGTATARTYPEDFIVTEVLGFTPSGDGEHHLLQLRKRGWTTEAVAGLLARHFGLARSAVSYAGRKDRHAETTQWFSLHAPGDKRSVEPGQIAEGVEVIAATRNDRKLRIGSLRANKFVITLRSVEAPRGEIDKRLVTLAHHGMPNYFGEQRFGRDGDNFEQACAWLLGEKRVRNRSMRSTLLSAARAELFNRVLAERVGEGSWDRVLSGERAMLDASHSHFAVVEADKYLASRARHGLVHPTGPLPGQHRDAPEGVVGQLEERVLAPAAELIAALERQGLKAQRRALRVMPRNLRWQWRTPDRLEVSFQLPAGSYASILVREIVRTRT</sequence>
<dbReference type="GO" id="GO:0160150">
    <property type="term" value="F:tRNA pseudouridine(13) synthase activity"/>
    <property type="evidence" value="ECO:0007669"/>
    <property type="project" value="UniProtKB-EC"/>
</dbReference>
<dbReference type="GO" id="GO:0003723">
    <property type="term" value="F:RNA binding"/>
    <property type="evidence" value="ECO:0007669"/>
    <property type="project" value="InterPro"/>
</dbReference>
<dbReference type="InterPro" id="IPR042214">
    <property type="entry name" value="TruD_catalytic"/>
</dbReference>
<dbReference type="PANTHER" id="PTHR47811">
    <property type="entry name" value="TRNA PSEUDOURIDINE SYNTHASE D"/>
    <property type="match status" value="1"/>
</dbReference>
<comment type="similarity">
    <text evidence="1 4">Belongs to the pseudouridine synthase TruD family.</text>
</comment>
<accession>A0A110B548</accession>
<dbReference type="SUPFAM" id="SSF55120">
    <property type="entry name" value="Pseudouridine synthase"/>
    <property type="match status" value="1"/>
</dbReference>
<gene>
    <name evidence="4 6" type="primary">truD</name>
    <name evidence="6" type="ORF">HH1059_07880</name>
</gene>
<comment type="catalytic activity">
    <reaction evidence="4">
        <text>uridine(13) in tRNA = pseudouridine(13) in tRNA</text>
        <dbReference type="Rhea" id="RHEA:42540"/>
        <dbReference type="Rhea" id="RHEA-COMP:10105"/>
        <dbReference type="Rhea" id="RHEA-COMP:10106"/>
        <dbReference type="ChEBI" id="CHEBI:65314"/>
        <dbReference type="ChEBI" id="CHEBI:65315"/>
        <dbReference type="EC" id="5.4.99.27"/>
    </reaction>
</comment>
<organism evidence="6 7">
    <name type="scientific">Halorhodospira halochloris</name>
    <name type="common">Ectothiorhodospira halochloris</name>
    <dbReference type="NCBI Taxonomy" id="1052"/>
    <lineage>
        <taxon>Bacteria</taxon>
        <taxon>Pseudomonadati</taxon>
        <taxon>Pseudomonadota</taxon>
        <taxon>Gammaproteobacteria</taxon>
        <taxon>Chromatiales</taxon>
        <taxon>Ectothiorhodospiraceae</taxon>
        <taxon>Halorhodospira</taxon>
    </lineage>
</organism>
<evidence type="ECO:0000256" key="3">
    <source>
        <dbReference type="ARBA" id="ARBA00023235"/>
    </source>
</evidence>
<keyword evidence="2 4" id="KW-0819">tRNA processing</keyword>
<keyword evidence="7" id="KW-1185">Reference proteome</keyword>
<dbReference type="InterPro" id="IPR043165">
    <property type="entry name" value="TruD_insert_sf"/>
</dbReference>
<comment type="function">
    <text evidence="4">Responsible for synthesis of pseudouridine from uracil-13 in transfer RNAs.</text>
</comment>
<evidence type="ECO:0000256" key="4">
    <source>
        <dbReference type="HAMAP-Rule" id="MF_01082"/>
    </source>
</evidence>
<dbReference type="InterPro" id="IPR020103">
    <property type="entry name" value="PsdUridine_synth_cat_dom_sf"/>
</dbReference>
<keyword evidence="3 4" id="KW-0413">Isomerase</keyword>
<evidence type="ECO:0000313" key="6">
    <source>
        <dbReference type="EMBL" id="BAU57478.1"/>
    </source>
</evidence>
<name>A0A110B548_HALHR</name>
<dbReference type="GO" id="GO:0005829">
    <property type="term" value="C:cytosol"/>
    <property type="evidence" value="ECO:0007669"/>
    <property type="project" value="TreeGrafter"/>
</dbReference>
<dbReference type="AlphaFoldDB" id="A0A110B548"/>
<dbReference type="Gene3D" id="3.30.2350.20">
    <property type="entry name" value="TruD, catalytic domain"/>
    <property type="match status" value="1"/>
</dbReference>
<dbReference type="KEGG" id="hhk:HH1059_07880"/>
<feature type="domain" description="TRUD" evidence="5">
    <location>
        <begin position="150"/>
        <end position="297"/>
    </location>
</feature>
<dbReference type="InterPro" id="IPR050170">
    <property type="entry name" value="TruD_pseudoU_synthase"/>
</dbReference>
<dbReference type="OrthoDB" id="1550679at2"/>
<dbReference type="EC" id="5.4.99.27" evidence="4"/>
<dbReference type="Gene3D" id="3.30.2340.10">
    <property type="entry name" value="TruD, insertion domain"/>
    <property type="match status" value="1"/>
</dbReference>
<reference evidence="6" key="1">
    <citation type="submission" date="2016-02" db="EMBL/GenBank/DDBJ databases">
        <title>Halorhodospira halochloris DSM-1059 complete genome, version 2.</title>
        <authorList>
            <person name="Tsukatani Y."/>
        </authorList>
    </citation>
    <scope>NUCLEOTIDE SEQUENCE</scope>
    <source>
        <strain evidence="6">DSM 1059</strain>
    </source>
</reference>
<evidence type="ECO:0000313" key="7">
    <source>
        <dbReference type="Proteomes" id="UP000218890"/>
    </source>
</evidence>
<dbReference type="InterPro" id="IPR011760">
    <property type="entry name" value="PsdUridine_synth_TruD_insert"/>
</dbReference>
<evidence type="ECO:0000256" key="2">
    <source>
        <dbReference type="ARBA" id="ARBA00022694"/>
    </source>
</evidence>
<dbReference type="GO" id="GO:0031119">
    <property type="term" value="P:tRNA pseudouridine synthesis"/>
    <property type="evidence" value="ECO:0007669"/>
    <property type="project" value="UniProtKB-UniRule"/>
</dbReference>
<protein>
    <recommendedName>
        <fullName evidence="4">tRNA pseudouridine synthase D</fullName>
        <ecNumber evidence="4">5.4.99.27</ecNumber>
    </recommendedName>
    <alternativeName>
        <fullName evidence="4">tRNA pseudouridine(13) synthase</fullName>
    </alternativeName>
    <alternativeName>
        <fullName evidence="4">tRNA pseudouridylate synthase D</fullName>
    </alternativeName>
    <alternativeName>
        <fullName evidence="4">tRNA-uridine isomerase D</fullName>
    </alternativeName>
</protein>